<comment type="caution">
    <text evidence="1">The sequence shown here is derived from an EMBL/GenBank/DDBJ whole genome shotgun (WGS) entry which is preliminary data.</text>
</comment>
<feature type="non-terminal residue" evidence="1">
    <location>
        <position position="1"/>
    </location>
</feature>
<proteinExistence type="predicted"/>
<accession>X1I947</accession>
<protein>
    <recommendedName>
        <fullName evidence="2">PdxS/SNZ N-terminal domain-containing protein</fullName>
    </recommendedName>
</protein>
<organism evidence="1">
    <name type="scientific">marine sediment metagenome</name>
    <dbReference type="NCBI Taxonomy" id="412755"/>
    <lineage>
        <taxon>unclassified sequences</taxon>
        <taxon>metagenomes</taxon>
        <taxon>ecological metagenomes</taxon>
    </lineage>
</organism>
<name>X1I947_9ZZZZ</name>
<evidence type="ECO:0008006" key="2">
    <source>
        <dbReference type="Google" id="ProtNLM"/>
    </source>
</evidence>
<dbReference type="GO" id="GO:0042823">
    <property type="term" value="P:pyridoxal phosphate biosynthetic process"/>
    <property type="evidence" value="ECO:0007669"/>
    <property type="project" value="InterPro"/>
</dbReference>
<gene>
    <name evidence="1" type="ORF">S03H2_42858</name>
</gene>
<dbReference type="PROSITE" id="PS51129">
    <property type="entry name" value="PDXS_SNZ_2"/>
    <property type="match status" value="1"/>
</dbReference>
<dbReference type="EMBL" id="BARU01026705">
    <property type="protein sequence ID" value="GAH65810.1"/>
    <property type="molecule type" value="Genomic_DNA"/>
</dbReference>
<evidence type="ECO:0000313" key="1">
    <source>
        <dbReference type="EMBL" id="GAH65810.1"/>
    </source>
</evidence>
<reference evidence="1" key="1">
    <citation type="journal article" date="2014" name="Front. Microbiol.">
        <title>High frequency of phylogenetically diverse reductive dehalogenase-homologous genes in deep subseafloor sedimentary metagenomes.</title>
        <authorList>
            <person name="Kawai M."/>
            <person name="Futagami T."/>
            <person name="Toyoda A."/>
            <person name="Takaki Y."/>
            <person name="Nishi S."/>
            <person name="Hori S."/>
            <person name="Arai W."/>
            <person name="Tsubouchi T."/>
            <person name="Morono Y."/>
            <person name="Uchiyama I."/>
            <person name="Ito T."/>
            <person name="Fujiyama A."/>
            <person name="Inagaki F."/>
            <person name="Takami H."/>
        </authorList>
    </citation>
    <scope>NUCLEOTIDE SEQUENCE</scope>
    <source>
        <strain evidence="1">Expedition CK06-06</strain>
    </source>
</reference>
<dbReference type="InterPro" id="IPR001852">
    <property type="entry name" value="PdxS/SNZ"/>
</dbReference>
<dbReference type="AlphaFoldDB" id="X1I947"/>
<sequence>EVSKNLGEAMPGVDIRQIPTEELMASRGG</sequence>